<keyword evidence="1" id="KW-0812">Transmembrane</keyword>
<sequence>MNGHFSAKRIAALGVLLAAASITFLIESLVPPLIAFAPYVRIGLANCFVLFVIVCFGAGDAFFFVIAKNLLTALFAGWFTLWLNLAGSLCAYALMAGLYAALFPKAGLFSVSIAGAIVGNIARTCVAVLWMEAPSLFVQLPVVCAFSIVAGGIVGILTILSIKHLPERLTMFE</sequence>
<dbReference type="InterPro" id="IPR014535">
    <property type="entry name" value="Hpre_diP_synt_I"/>
</dbReference>
<evidence type="ECO:0000313" key="2">
    <source>
        <dbReference type="EMBL" id="HIX47021.1"/>
    </source>
</evidence>
<protein>
    <submittedName>
        <fullName evidence="2">Gx transporter family protein</fullName>
    </submittedName>
</protein>
<feature type="transmembrane region" description="Helical" evidence="1">
    <location>
        <begin position="136"/>
        <end position="162"/>
    </location>
</feature>
<feature type="transmembrane region" description="Helical" evidence="1">
    <location>
        <begin position="79"/>
        <end position="101"/>
    </location>
</feature>
<feature type="transmembrane region" description="Helical" evidence="1">
    <location>
        <begin position="12"/>
        <end position="36"/>
    </location>
</feature>
<evidence type="ECO:0000256" key="1">
    <source>
        <dbReference type="SAM" id="Phobius"/>
    </source>
</evidence>
<feature type="transmembrane region" description="Helical" evidence="1">
    <location>
        <begin position="48"/>
        <end position="67"/>
    </location>
</feature>
<accession>A0A9D2AS43</accession>
<dbReference type="PIRSF" id="PIRSF027391">
    <property type="entry name" value="Hpre_diP_synt_I"/>
    <property type="match status" value="1"/>
</dbReference>
<reference evidence="2" key="1">
    <citation type="journal article" date="2021" name="PeerJ">
        <title>Extensive microbial diversity within the chicken gut microbiome revealed by metagenomics and culture.</title>
        <authorList>
            <person name="Gilroy R."/>
            <person name="Ravi A."/>
            <person name="Getino M."/>
            <person name="Pursley I."/>
            <person name="Horton D.L."/>
            <person name="Alikhan N.F."/>
            <person name="Baker D."/>
            <person name="Gharbi K."/>
            <person name="Hall N."/>
            <person name="Watson M."/>
            <person name="Adriaenssens E.M."/>
            <person name="Foster-Nyarko E."/>
            <person name="Jarju S."/>
            <person name="Secka A."/>
            <person name="Antonio M."/>
            <person name="Oren A."/>
            <person name="Chaudhuri R.R."/>
            <person name="La Ragione R."/>
            <person name="Hildebrand F."/>
            <person name="Pallen M.J."/>
        </authorList>
    </citation>
    <scope>NUCLEOTIDE SEQUENCE</scope>
    <source>
        <strain evidence="2">26628</strain>
    </source>
</reference>
<keyword evidence="1" id="KW-0472">Membrane</keyword>
<dbReference type="Proteomes" id="UP000824249">
    <property type="component" value="Unassembled WGS sequence"/>
</dbReference>
<dbReference type="Pfam" id="PF07456">
    <property type="entry name" value="Hpre_diP_synt_I"/>
    <property type="match status" value="1"/>
</dbReference>
<dbReference type="Gene3D" id="1.10.1760.20">
    <property type="match status" value="1"/>
</dbReference>
<gene>
    <name evidence="2" type="ORF">H9737_04955</name>
</gene>
<proteinExistence type="predicted"/>
<dbReference type="InterPro" id="IPR010898">
    <property type="entry name" value="Hpre_diP_synth_I"/>
</dbReference>
<evidence type="ECO:0000313" key="3">
    <source>
        <dbReference type="Proteomes" id="UP000824249"/>
    </source>
</evidence>
<comment type="caution">
    <text evidence="2">The sequence shown here is derived from an EMBL/GenBank/DDBJ whole genome shotgun (WGS) entry which is preliminary data.</text>
</comment>
<reference evidence="2" key="2">
    <citation type="submission" date="2021-04" db="EMBL/GenBank/DDBJ databases">
        <authorList>
            <person name="Gilroy R."/>
        </authorList>
    </citation>
    <scope>NUCLEOTIDE SEQUENCE</scope>
    <source>
        <strain evidence="2">26628</strain>
    </source>
</reference>
<dbReference type="EMBL" id="DXFD01000077">
    <property type="protein sequence ID" value="HIX47021.1"/>
    <property type="molecule type" value="Genomic_DNA"/>
</dbReference>
<feature type="transmembrane region" description="Helical" evidence="1">
    <location>
        <begin position="108"/>
        <end position="130"/>
    </location>
</feature>
<name>A0A9D2AS43_9FIRM</name>
<keyword evidence="1" id="KW-1133">Transmembrane helix</keyword>
<dbReference type="AlphaFoldDB" id="A0A9D2AS43"/>
<organism evidence="2 3">
    <name type="scientific">Candidatus Borkfalkia faecigallinarum</name>
    <dbReference type="NCBI Taxonomy" id="2838509"/>
    <lineage>
        <taxon>Bacteria</taxon>
        <taxon>Bacillati</taxon>
        <taxon>Bacillota</taxon>
        <taxon>Clostridia</taxon>
        <taxon>Christensenellales</taxon>
        <taxon>Christensenellaceae</taxon>
        <taxon>Candidatus Borkfalkia</taxon>
    </lineage>
</organism>